<dbReference type="SMART" id="SM00342">
    <property type="entry name" value="HTH_ARAC"/>
    <property type="match status" value="1"/>
</dbReference>
<name>A0A2T0LZ22_9PSEU</name>
<dbReference type="Pfam" id="PF12833">
    <property type="entry name" value="HTH_18"/>
    <property type="match status" value="1"/>
</dbReference>
<comment type="caution">
    <text evidence="5">The sequence shown here is derived from an EMBL/GenBank/DDBJ whole genome shotgun (WGS) entry which is preliminary data.</text>
</comment>
<dbReference type="InterPro" id="IPR018062">
    <property type="entry name" value="HTH_AraC-typ_CS"/>
</dbReference>
<dbReference type="Proteomes" id="UP000238362">
    <property type="component" value="Unassembled WGS sequence"/>
</dbReference>
<evidence type="ECO:0000256" key="2">
    <source>
        <dbReference type="ARBA" id="ARBA00023125"/>
    </source>
</evidence>
<gene>
    <name evidence="5" type="ORF">B0I33_103398</name>
</gene>
<evidence type="ECO:0000256" key="3">
    <source>
        <dbReference type="ARBA" id="ARBA00023163"/>
    </source>
</evidence>
<keyword evidence="6" id="KW-1185">Reference proteome</keyword>
<reference evidence="5 6" key="1">
    <citation type="submission" date="2018-03" db="EMBL/GenBank/DDBJ databases">
        <title>Genomic Encyclopedia of Type Strains, Phase III (KMG-III): the genomes of soil and plant-associated and newly described type strains.</title>
        <authorList>
            <person name="Whitman W."/>
        </authorList>
    </citation>
    <scope>NUCLEOTIDE SEQUENCE [LARGE SCALE GENOMIC DNA]</scope>
    <source>
        <strain evidence="5 6">CGMCC 4.7125</strain>
    </source>
</reference>
<feature type="domain" description="HTH araC/xylS-type" evidence="4">
    <location>
        <begin position="217"/>
        <end position="318"/>
    </location>
</feature>
<evidence type="ECO:0000259" key="4">
    <source>
        <dbReference type="PROSITE" id="PS01124"/>
    </source>
</evidence>
<protein>
    <submittedName>
        <fullName evidence="5">AraC family transcriptional regulator</fullName>
    </submittedName>
</protein>
<dbReference type="PROSITE" id="PS01124">
    <property type="entry name" value="HTH_ARAC_FAMILY_2"/>
    <property type="match status" value="1"/>
</dbReference>
<dbReference type="InterPro" id="IPR035418">
    <property type="entry name" value="AraC-bd_2"/>
</dbReference>
<dbReference type="PROSITE" id="PS00041">
    <property type="entry name" value="HTH_ARAC_FAMILY_1"/>
    <property type="match status" value="1"/>
</dbReference>
<dbReference type="PANTHER" id="PTHR46796">
    <property type="entry name" value="HTH-TYPE TRANSCRIPTIONAL ACTIVATOR RHAS-RELATED"/>
    <property type="match status" value="1"/>
</dbReference>
<keyword evidence="3" id="KW-0804">Transcription</keyword>
<dbReference type="PANTHER" id="PTHR46796:SF6">
    <property type="entry name" value="ARAC SUBFAMILY"/>
    <property type="match status" value="1"/>
</dbReference>
<dbReference type="InterPro" id="IPR050204">
    <property type="entry name" value="AraC_XylS_family_regulators"/>
</dbReference>
<dbReference type="InterPro" id="IPR018060">
    <property type="entry name" value="HTH_AraC"/>
</dbReference>
<evidence type="ECO:0000313" key="6">
    <source>
        <dbReference type="Proteomes" id="UP000238362"/>
    </source>
</evidence>
<dbReference type="EMBL" id="PVNH01000003">
    <property type="protein sequence ID" value="PRX49363.1"/>
    <property type="molecule type" value="Genomic_DNA"/>
</dbReference>
<keyword evidence="1" id="KW-0805">Transcription regulation</keyword>
<dbReference type="AlphaFoldDB" id="A0A2T0LZ22"/>
<dbReference type="Pfam" id="PF14525">
    <property type="entry name" value="AraC_binding_2"/>
    <property type="match status" value="1"/>
</dbReference>
<dbReference type="InterPro" id="IPR009057">
    <property type="entry name" value="Homeodomain-like_sf"/>
</dbReference>
<evidence type="ECO:0000256" key="1">
    <source>
        <dbReference type="ARBA" id="ARBA00023015"/>
    </source>
</evidence>
<proteinExistence type="predicted"/>
<dbReference type="RefSeq" id="WP_106178029.1">
    <property type="nucleotide sequence ID" value="NZ_PVNH01000003.1"/>
</dbReference>
<dbReference type="OrthoDB" id="9799345at2"/>
<organism evidence="5 6">
    <name type="scientific">Prauserella shujinwangii</name>
    <dbReference type="NCBI Taxonomy" id="1453103"/>
    <lineage>
        <taxon>Bacteria</taxon>
        <taxon>Bacillati</taxon>
        <taxon>Actinomycetota</taxon>
        <taxon>Actinomycetes</taxon>
        <taxon>Pseudonocardiales</taxon>
        <taxon>Pseudonocardiaceae</taxon>
        <taxon>Prauserella</taxon>
    </lineage>
</organism>
<dbReference type="SUPFAM" id="SSF46689">
    <property type="entry name" value="Homeodomain-like"/>
    <property type="match status" value="1"/>
</dbReference>
<evidence type="ECO:0000313" key="5">
    <source>
        <dbReference type="EMBL" id="PRX49363.1"/>
    </source>
</evidence>
<sequence length="328" mass="36805">MSGSGTADYVVDTPGAPFGLAVWKSVIARTVVPLEVEELDGVTFQGHLAQTVIEDVSVFEIVATPHLVRRSPELISDDDNRYYKLSLQLAGPAILEQDGRRAELRPGDLAIYDTHRPYTLTLPEHNQAMVVMFPHELVDLPRDEVARVTATRFPNDTGLGRVINPFFVELGRNMDQLAGSHASRLVHSALDLLVTMLSQELHRRQGPATNSARSLAREVREYILEHLGDHDLTPSSIAQAHYISTRHLYTIFSAEGQTVSVWIRSRRLEHIRRDLADPLFADRPVSWVAARWGLHDAAHFSRLFKAEFGESPTAYRERLLGDHARRAS</sequence>
<dbReference type="GO" id="GO:0043565">
    <property type="term" value="F:sequence-specific DNA binding"/>
    <property type="evidence" value="ECO:0007669"/>
    <property type="project" value="InterPro"/>
</dbReference>
<dbReference type="GO" id="GO:0003700">
    <property type="term" value="F:DNA-binding transcription factor activity"/>
    <property type="evidence" value="ECO:0007669"/>
    <property type="project" value="InterPro"/>
</dbReference>
<keyword evidence="2" id="KW-0238">DNA-binding</keyword>
<dbReference type="Gene3D" id="1.10.10.60">
    <property type="entry name" value="Homeodomain-like"/>
    <property type="match status" value="1"/>
</dbReference>
<accession>A0A2T0LZ22</accession>